<accession>A0A2G4R3A4</accession>
<dbReference type="InterPro" id="IPR006145">
    <property type="entry name" value="PsdUridine_synth_RsuA/RluA"/>
</dbReference>
<dbReference type="InterPro" id="IPR006225">
    <property type="entry name" value="PsdUridine_synth_RluC/D"/>
</dbReference>
<dbReference type="Proteomes" id="UP000811399">
    <property type="component" value="Unassembled WGS sequence"/>
</dbReference>
<dbReference type="PANTHER" id="PTHR21600:SF44">
    <property type="entry name" value="RIBOSOMAL LARGE SUBUNIT PSEUDOURIDINE SYNTHASE D"/>
    <property type="match status" value="1"/>
</dbReference>
<evidence type="ECO:0000256" key="1">
    <source>
        <dbReference type="ARBA" id="ARBA00000073"/>
    </source>
</evidence>
<dbReference type="InterPro" id="IPR036986">
    <property type="entry name" value="S4_RNA-bd_sf"/>
</dbReference>
<dbReference type="PROSITE" id="PS50889">
    <property type="entry name" value="S4"/>
    <property type="match status" value="1"/>
</dbReference>
<dbReference type="GO" id="GO:0120159">
    <property type="term" value="F:rRNA pseudouridine synthase activity"/>
    <property type="evidence" value="ECO:0007669"/>
    <property type="project" value="UniProtKB-ARBA"/>
</dbReference>
<name>A0A2G4R3A4_9BACT</name>
<dbReference type="Proteomes" id="UP000237472">
    <property type="component" value="Unassembled WGS sequence"/>
</dbReference>
<feature type="domain" description="RNA-binding S4" evidence="7">
    <location>
        <begin position="10"/>
        <end position="67"/>
    </location>
</feature>
<dbReference type="EMBL" id="VJYU01000002">
    <property type="protein sequence ID" value="MBS4240374.1"/>
    <property type="molecule type" value="Genomic_DNA"/>
</dbReference>
<evidence type="ECO:0000313" key="11">
    <source>
        <dbReference type="Proteomes" id="UP000811399"/>
    </source>
</evidence>
<dbReference type="CDD" id="cd00165">
    <property type="entry name" value="S4"/>
    <property type="match status" value="1"/>
</dbReference>
<reference evidence="9" key="1">
    <citation type="submission" date="2015-06" db="EMBL/GenBank/DDBJ databases">
        <authorList>
            <person name="Hoefler B.C."/>
            <person name="Straight P.D."/>
        </authorList>
    </citation>
    <scope>NUCLEOTIDE SEQUENCE [LARGE SCALE GENOMIC DNA]</scope>
    <source>
        <strain evidence="9">73/13</strain>
    </source>
</reference>
<dbReference type="EC" id="5.4.99.-" evidence="6"/>
<dbReference type="NCBIfam" id="TIGR00005">
    <property type="entry name" value="rluA_subfam"/>
    <property type="match status" value="1"/>
</dbReference>
<dbReference type="RefSeq" id="WP_099461368.1">
    <property type="nucleotide sequence ID" value="NZ_CP041617.1"/>
</dbReference>
<comment type="function">
    <text evidence="6">Responsible for synthesis of pseudouridine from uracil.</text>
</comment>
<dbReference type="EMBL" id="LDWY01000044">
    <property type="protein sequence ID" value="PHY91026.1"/>
    <property type="molecule type" value="Genomic_DNA"/>
</dbReference>
<keyword evidence="3 6" id="KW-0413">Isomerase</keyword>
<evidence type="ECO:0000313" key="10">
    <source>
        <dbReference type="Proteomes" id="UP000237472"/>
    </source>
</evidence>
<dbReference type="Pfam" id="PF01479">
    <property type="entry name" value="S4"/>
    <property type="match status" value="1"/>
</dbReference>
<feature type="active site" evidence="4">
    <location>
        <position position="134"/>
    </location>
</feature>
<dbReference type="PANTHER" id="PTHR21600">
    <property type="entry name" value="MITOCHONDRIAL RNA PSEUDOURIDINE SYNTHASE"/>
    <property type="match status" value="1"/>
</dbReference>
<comment type="catalytic activity">
    <reaction evidence="1 6">
        <text>a uridine in RNA = a pseudouridine in RNA</text>
        <dbReference type="Rhea" id="RHEA:48348"/>
        <dbReference type="Rhea" id="RHEA-COMP:12068"/>
        <dbReference type="Rhea" id="RHEA-COMP:12069"/>
        <dbReference type="ChEBI" id="CHEBI:65314"/>
        <dbReference type="ChEBI" id="CHEBI:65315"/>
    </reaction>
</comment>
<evidence type="ECO:0000259" key="7">
    <source>
        <dbReference type="SMART" id="SM00363"/>
    </source>
</evidence>
<keyword evidence="5" id="KW-0694">RNA-binding</keyword>
<dbReference type="InterPro" id="IPR002942">
    <property type="entry name" value="S4_RNA-bd"/>
</dbReference>
<reference evidence="10" key="2">
    <citation type="submission" date="2015-06" db="EMBL/GenBank/DDBJ databases">
        <authorList>
            <person name="Parisi A."/>
            <person name="Chiara M."/>
            <person name="Florio D."/>
            <person name="Miccolupo A."/>
            <person name="Manzari C."/>
            <person name="Mion D."/>
            <person name="Caruso M."/>
            <person name="D'erchia A.M."/>
            <person name="Zanoni R."/>
        </authorList>
    </citation>
    <scope>NUCLEOTIDE SEQUENCE [LARGE SCALE GENOMIC DNA]</scope>
    <source>
        <strain evidence="10">73/13</strain>
    </source>
</reference>
<evidence type="ECO:0000256" key="4">
    <source>
        <dbReference type="PIRSR" id="PIRSR606225-1"/>
    </source>
</evidence>
<gene>
    <name evidence="9" type="ORF">AA994_03515</name>
    <name evidence="8" type="ORF">CVU5213_01265</name>
</gene>
<sequence>MQTFLVDENLRLDVKLAKILNQSRSQISLLIENNAVLVNDVVQNKNSFKLKQGDLITLKTLPQKELKTQYEVNFDVDVLFEDDDILVLNKPQNLVVHGASSVKEATLVDWLLAKKYTLSNLAGELRAGLVHRLDKETSGAIIIAKNNFSHQFLSEQLQDKSLGRIYLALIDLPLKEDKIILNKALARSMQNRIKKVALEERDLTSKMQAKEAKSAFINLALGKDVNLIAAKLFSGRTHQIRAHLASINRHILGDTLYGYKGNEACRVMLHAYYVYFKHPKTNETIFVKAPLMQDFKELLEKKLLIGEDNETISLKHLLGEFNSFI</sequence>
<dbReference type="Gene3D" id="3.10.290.10">
    <property type="entry name" value="RNA-binding S4 domain"/>
    <property type="match status" value="1"/>
</dbReference>
<dbReference type="Pfam" id="PF00849">
    <property type="entry name" value="PseudoU_synth_2"/>
    <property type="match status" value="1"/>
</dbReference>
<evidence type="ECO:0000256" key="5">
    <source>
        <dbReference type="PROSITE-ProRule" id="PRU00182"/>
    </source>
</evidence>
<evidence type="ECO:0000256" key="3">
    <source>
        <dbReference type="ARBA" id="ARBA00023235"/>
    </source>
</evidence>
<evidence type="ECO:0000313" key="8">
    <source>
        <dbReference type="EMBL" id="MBS4240374.1"/>
    </source>
</evidence>
<dbReference type="SUPFAM" id="SSF55174">
    <property type="entry name" value="Alpha-L RNA-binding motif"/>
    <property type="match status" value="1"/>
</dbReference>
<dbReference type="AlphaFoldDB" id="A0A2G4R3A4"/>
<keyword evidence="11" id="KW-1185">Reference proteome</keyword>
<dbReference type="CDD" id="cd02869">
    <property type="entry name" value="PseudoU_synth_RluA_like"/>
    <property type="match status" value="1"/>
</dbReference>
<dbReference type="GO" id="GO:0003723">
    <property type="term" value="F:RNA binding"/>
    <property type="evidence" value="ECO:0007669"/>
    <property type="project" value="UniProtKB-KW"/>
</dbReference>
<dbReference type="Gene3D" id="3.30.2350.10">
    <property type="entry name" value="Pseudouridine synthase"/>
    <property type="match status" value="1"/>
</dbReference>
<dbReference type="GO" id="GO:0000455">
    <property type="term" value="P:enzyme-directed rRNA pseudouridine synthesis"/>
    <property type="evidence" value="ECO:0007669"/>
    <property type="project" value="UniProtKB-ARBA"/>
</dbReference>
<evidence type="ECO:0000256" key="2">
    <source>
        <dbReference type="ARBA" id="ARBA00010876"/>
    </source>
</evidence>
<dbReference type="InterPro" id="IPR020103">
    <property type="entry name" value="PsdUridine_synth_cat_dom_sf"/>
</dbReference>
<dbReference type="OrthoDB" id="128480at2"/>
<reference evidence="8" key="3">
    <citation type="submission" date="2019-07" db="EMBL/GenBank/DDBJ databases">
        <authorList>
            <person name="Miller W.G."/>
        </authorList>
    </citation>
    <scope>NUCLEOTIDE SEQUENCE</scope>
    <source>
        <strain evidence="8">52/13</strain>
    </source>
</reference>
<reference evidence="8 11" key="4">
    <citation type="journal article" date="2021" name="Syst. Appl. Microbiol.">
        <title>nCampylobacter vulpis sp. nov. isolated from wild red foxes.</title>
        <authorList>
            <person name="Parisi A."/>
            <person name="Chiara M."/>
            <person name="Caffara M."/>
            <person name="Mion D."/>
            <person name="Miller W.G."/>
            <person name="Caruso M."/>
            <person name="Manzari C."/>
            <person name="Florio D."/>
            <person name="Capozzi L."/>
            <person name="D'Erchia A.M."/>
            <person name="Manzulli V."/>
            <person name="Zanoni R.G."/>
        </authorList>
    </citation>
    <scope>NUCLEOTIDE SEQUENCE [LARGE SCALE GENOMIC DNA]</scope>
    <source>
        <strain evidence="8 11">52/13</strain>
    </source>
</reference>
<dbReference type="SUPFAM" id="SSF55120">
    <property type="entry name" value="Pseudouridine synthase"/>
    <property type="match status" value="1"/>
</dbReference>
<evidence type="ECO:0000313" key="9">
    <source>
        <dbReference type="EMBL" id="PHY91026.1"/>
    </source>
</evidence>
<comment type="caution">
    <text evidence="9">The sequence shown here is derived from an EMBL/GenBank/DDBJ whole genome shotgun (WGS) entry which is preliminary data.</text>
</comment>
<dbReference type="InterPro" id="IPR006224">
    <property type="entry name" value="PsdUridine_synth_RluA-like_CS"/>
</dbReference>
<evidence type="ECO:0000256" key="6">
    <source>
        <dbReference type="RuleBase" id="RU362028"/>
    </source>
</evidence>
<comment type="similarity">
    <text evidence="2 6">Belongs to the pseudouridine synthase RluA family.</text>
</comment>
<proteinExistence type="inferred from homology"/>
<dbReference type="SMART" id="SM00363">
    <property type="entry name" value="S4"/>
    <property type="match status" value="1"/>
</dbReference>
<protein>
    <recommendedName>
        <fullName evidence="6">Pseudouridine synthase</fullName>
        <ecNumber evidence="6">5.4.99.-</ecNumber>
    </recommendedName>
</protein>
<dbReference type="PROSITE" id="PS01129">
    <property type="entry name" value="PSI_RLU"/>
    <property type="match status" value="1"/>
</dbReference>
<organism evidence="9 10">
    <name type="scientific">Campylobacter vulpis</name>
    <dbReference type="NCBI Taxonomy" id="1655500"/>
    <lineage>
        <taxon>Bacteria</taxon>
        <taxon>Pseudomonadati</taxon>
        <taxon>Campylobacterota</taxon>
        <taxon>Epsilonproteobacteria</taxon>
        <taxon>Campylobacterales</taxon>
        <taxon>Campylobacteraceae</taxon>
        <taxon>Campylobacter</taxon>
    </lineage>
</organism>
<dbReference type="GeneID" id="77266162"/>
<dbReference type="InterPro" id="IPR050188">
    <property type="entry name" value="RluA_PseudoU_synthase"/>
</dbReference>